<dbReference type="Pfam" id="PF11146">
    <property type="entry name" value="DUF2905"/>
    <property type="match status" value="1"/>
</dbReference>
<evidence type="ECO:0000313" key="3">
    <source>
        <dbReference type="Proteomes" id="UP000000379"/>
    </source>
</evidence>
<keyword evidence="1" id="KW-0472">Membrane</keyword>
<evidence type="ECO:0000313" key="2">
    <source>
        <dbReference type="EMBL" id="ADI15979.1"/>
    </source>
</evidence>
<evidence type="ECO:0000256" key="1">
    <source>
        <dbReference type="SAM" id="Phobius"/>
    </source>
</evidence>
<reference evidence="2 3" key="2">
    <citation type="journal article" date="2011" name="Stand. Genomic Sci.">
        <title>Complete genome sequence of Truepera radiovictrix type strain (RQ-24).</title>
        <authorList>
            <person name="Ivanova N."/>
            <person name="Rohde C."/>
            <person name="Munk C."/>
            <person name="Nolan M."/>
            <person name="Lucas S."/>
            <person name="Del Rio T.G."/>
            <person name="Tice H."/>
            <person name="Deshpande S."/>
            <person name="Cheng J.F."/>
            <person name="Tapia R."/>
            <person name="Han C."/>
            <person name="Goodwin L."/>
            <person name="Pitluck S."/>
            <person name="Liolios K."/>
            <person name="Mavromatis K."/>
            <person name="Mikhailova N."/>
            <person name="Pati A."/>
            <person name="Chen A."/>
            <person name="Palaniappan K."/>
            <person name="Land M."/>
            <person name="Hauser L."/>
            <person name="Chang Y.J."/>
            <person name="Jeffries C.D."/>
            <person name="Brambilla E."/>
            <person name="Rohde M."/>
            <person name="Goker M."/>
            <person name="Tindall B.J."/>
            <person name="Woyke T."/>
            <person name="Bristow J."/>
            <person name="Eisen J.A."/>
            <person name="Markowitz V."/>
            <person name="Hugenholtz P."/>
            <person name="Kyrpides N.C."/>
            <person name="Klenk H.P."/>
            <person name="Lapidus A."/>
        </authorList>
    </citation>
    <scope>NUCLEOTIDE SEQUENCE [LARGE SCALE GENOMIC DNA]</scope>
    <source>
        <strain evidence="3">DSM 17093 / CIP 108686 / LMG 22925 / RQ-24</strain>
    </source>
</reference>
<keyword evidence="1" id="KW-1133">Transmembrane helix</keyword>
<dbReference type="AlphaFoldDB" id="D7CVR8"/>
<dbReference type="KEGG" id="tra:Trad_2881"/>
<feature type="transmembrane region" description="Helical" evidence="1">
    <location>
        <begin position="55"/>
        <end position="81"/>
    </location>
</feature>
<dbReference type="Proteomes" id="UP000000379">
    <property type="component" value="Chromosome"/>
</dbReference>
<proteinExistence type="predicted"/>
<reference evidence="3" key="1">
    <citation type="submission" date="2010-05" db="EMBL/GenBank/DDBJ databases">
        <title>The complete genome of Truepera radiovictris DSM 17093.</title>
        <authorList>
            <consortium name="US DOE Joint Genome Institute (JGI-PGF)"/>
            <person name="Lucas S."/>
            <person name="Copeland A."/>
            <person name="Lapidus A."/>
            <person name="Glavina del Rio T."/>
            <person name="Dalin E."/>
            <person name="Tice H."/>
            <person name="Bruce D."/>
            <person name="Goodwin L."/>
            <person name="Pitluck S."/>
            <person name="Kyrpides N."/>
            <person name="Mavromatis K."/>
            <person name="Ovchinnikova G."/>
            <person name="Munk A.C."/>
            <person name="Detter J.C."/>
            <person name="Han C."/>
            <person name="Tapia R."/>
            <person name="Land M."/>
            <person name="Hauser L."/>
            <person name="Markowitz V."/>
            <person name="Cheng J.-F."/>
            <person name="Hugenholtz P."/>
            <person name="Woyke T."/>
            <person name="Wu D."/>
            <person name="Tindall B."/>
            <person name="Pomrenke H.G."/>
            <person name="Brambilla E."/>
            <person name="Klenk H.-P."/>
            <person name="Eisen J.A."/>
        </authorList>
    </citation>
    <scope>NUCLEOTIDE SEQUENCE [LARGE SCALE GENOMIC DNA]</scope>
    <source>
        <strain evidence="3">DSM 17093 / CIP 108686 / LMG 22925 / RQ-24</strain>
    </source>
</reference>
<evidence type="ECO:0008006" key="4">
    <source>
        <dbReference type="Google" id="ProtNLM"/>
    </source>
</evidence>
<dbReference type="STRING" id="649638.Trad_2881"/>
<sequence length="83" mass="9065">MRAPGARYPKGMARLLIALGLFLLVAGVALALFPRAFSWFGTLPGDLRIRRDGVSIFIPITSALLLSGALTLVINLIAWFLRR</sequence>
<dbReference type="EMBL" id="CP002049">
    <property type="protein sequence ID" value="ADI15979.1"/>
    <property type="molecule type" value="Genomic_DNA"/>
</dbReference>
<organism evidence="2 3">
    <name type="scientific">Truepera radiovictrix (strain DSM 17093 / CIP 108686 / LMG 22925 / RQ-24)</name>
    <dbReference type="NCBI Taxonomy" id="649638"/>
    <lineage>
        <taxon>Bacteria</taxon>
        <taxon>Thermotogati</taxon>
        <taxon>Deinococcota</taxon>
        <taxon>Deinococci</taxon>
        <taxon>Trueperales</taxon>
        <taxon>Trueperaceae</taxon>
        <taxon>Truepera</taxon>
    </lineage>
</organism>
<dbReference type="InterPro" id="IPR021320">
    <property type="entry name" value="DUF2905"/>
</dbReference>
<protein>
    <recommendedName>
        <fullName evidence="4">DUF2905 domain-containing protein</fullName>
    </recommendedName>
</protein>
<keyword evidence="1" id="KW-0812">Transmembrane</keyword>
<keyword evidence="3" id="KW-1185">Reference proteome</keyword>
<gene>
    <name evidence="2" type="ordered locus">Trad_2881</name>
</gene>
<name>D7CVR8_TRURR</name>
<accession>D7CVR8</accession>
<dbReference type="HOGENOM" id="CLU_181383_1_0_0"/>
<dbReference type="PANTHER" id="PTHR36443:SF1">
    <property type="entry name" value="BSR5223 PROTEIN"/>
    <property type="match status" value="1"/>
</dbReference>
<dbReference type="PANTHER" id="PTHR36443">
    <property type="entry name" value="BSR5223 PROTEIN"/>
    <property type="match status" value="1"/>
</dbReference>